<dbReference type="NCBIfam" id="TIGR01554">
    <property type="entry name" value="major_cap_HK97"/>
    <property type="match status" value="1"/>
</dbReference>
<proteinExistence type="predicted"/>
<dbReference type="Proteomes" id="UP000477849">
    <property type="component" value="Unassembled WGS sequence"/>
</dbReference>
<accession>A0A6M1RXY9</accession>
<evidence type="ECO:0000256" key="1">
    <source>
        <dbReference type="ARBA" id="ARBA00004328"/>
    </source>
</evidence>
<evidence type="ECO:0000313" key="6">
    <source>
        <dbReference type="Proteomes" id="UP000477849"/>
    </source>
</evidence>
<keyword evidence="2" id="KW-0175">Coiled coil</keyword>
<evidence type="ECO:0000256" key="3">
    <source>
        <dbReference type="SAM" id="MobiDB-lite"/>
    </source>
</evidence>
<dbReference type="SUPFAM" id="SSF56563">
    <property type="entry name" value="Major capsid protein gp5"/>
    <property type="match status" value="1"/>
</dbReference>
<dbReference type="AlphaFoldDB" id="A0A6M1RXY9"/>
<feature type="domain" description="Phage capsid-like C-terminal" evidence="4">
    <location>
        <begin position="146"/>
        <end position="424"/>
    </location>
</feature>
<dbReference type="Pfam" id="PF05065">
    <property type="entry name" value="Phage_capsid"/>
    <property type="match status" value="1"/>
</dbReference>
<reference evidence="5 6" key="1">
    <citation type="submission" date="2020-02" db="EMBL/GenBank/DDBJ databases">
        <title>Genome sequence of the type strain CCBAU10050 of Rhizobium daejeonense.</title>
        <authorList>
            <person name="Gao J."/>
            <person name="Sun J."/>
        </authorList>
    </citation>
    <scope>NUCLEOTIDE SEQUENCE [LARGE SCALE GENOMIC DNA]</scope>
    <source>
        <strain evidence="5 6">CCBAU10050</strain>
    </source>
</reference>
<comment type="subcellular location">
    <subcellularLocation>
        <location evidence="1">Virion</location>
    </subcellularLocation>
</comment>
<dbReference type="RefSeq" id="WP_163905696.1">
    <property type="nucleotide sequence ID" value="NZ_CP048427.1"/>
</dbReference>
<dbReference type="EMBL" id="JAAKZH010000003">
    <property type="protein sequence ID" value="NGO63949.1"/>
    <property type="molecule type" value="Genomic_DNA"/>
</dbReference>
<dbReference type="Gene3D" id="3.30.2400.10">
    <property type="entry name" value="Major capsid protein gp5"/>
    <property type="match status" value="1"/>
</dbReference>
<protein>
    <submittedName>
        <fullName evidence="5">Phage major capsid protein</fullName>
    </submittedName>
</protein>
<feature type="region of interest" description="Disordered" evidence="3">
    <location>
        <begin position="65"/>
        <end position="94"/>
    </location>
</feature>
<sequence>MALRELQEKRGRLVTQAREALNEITANTDESRSAELEARHDAIMAEFDKIEKDIEREERMAEIEARFASRTEEERARRRPGSESEGRAAGSESGGDGLTYRSVFFKFIASGADLAALEPEERAVLKAGVQAADEYRAQSSATGAAGGYTVPTELANEIIKSMKAWGPMYDEAVTTQINTTSGAVIQLPTIDDTSGTGFAHTQGADLVDDGSVDAVFGQKQLEAYVFDTKFIKFSFELAQDSIFNMEALLGSLLGERLGRIANAQLTTGTGTSAPNGVATASSLGKTAASATAVASDELIDLVHSVDPAYRTAPKVGFQFNDTTLAAIRKLKDGQGNYLWQMGDVTKGQPGTLLSYRYTINQAVASIATGNKSVLFGDFGKYFVRKVGSPVIGVMRERFWPNLGIAGYIRFDGELADAAAIKHLKQA</sequence>
<comment type="caution">
    <text evidence="5">The sequence shown here is derived from an EMBL/GenBank/DDBJ whole genome shotgun (WGS) entry which is preliminary data.</text>
</comment>
<dbReference type="InterPro" id="IPR054612">
    <property type="entry name" value="Phage_capsid-like_C"/>
</dbReference>
<gene>
    <name evidence="5" type="ORF">G6N76_09710</name>
</gene>
<evidence type="ECO:0000256" key="2">
    <source>
        <dbReference type="SAM" id="Coils"/>
    </source>
</evidence>
<feature type="compositionally biased region" description="Basic and acidic residues" evidence="3">
    <location>
        <begin position="65"/>
        <end position="86"/>
    </location>
</feature>
<name>A0A6M1RXY9_9HYPH</name>
<organism evidence="5 6">
    <name type="scientific">Rhizobium daejeonense</name>
    <dbReference type="NCBI Taxonomy" id="240521"/>
    <lineage>
        <taxon>Bacteria</taxon>
        <taxon>Pseudomonadati</taxon>
        <taxon>Pseudomonadota</taxon>
        <taxon>Alphaproteobacteria</taxon>
        <taxon>Hyphomicrobiales</taxon>
        <taxon>Rhizobiaceae</taxon>
        <taxon>Rhizobium/Agrobacterium group</taxon>
        <taxon>Rhizobium</taxon>
    </lineage>
</organism>
<keyword evidence="6" id="KW-1185">Reference proteome</keyword>
<dbReference type="Gene3D" id="3.30.2320.10">
    <property type="entry name" value="hypothetical protein PF0899 domain"/>
    <property type="match status" value="1"/>
</dbReference>
<dbReference type="InterPro" id="IPR024455">
    <property type="entry name" value="Phage_capsid"/>
</dbReference>
<evidence type="ECO:0000259" key="4">
    <source>
        <dbReference type="Pfam" id="PF05065"/>
    </source>
</evidence>
<evidence type="ECO:0000313" key="5">
    <source>
        <dbReference type="EMBL" id="NGO63949.1"/>
    </source>
</evidence>
<feature type="coiled-coil region" evidence="2">
    <location>
        <begin position="3"/>
        <end position="60"/>
    </location>
</feature>